<feature type="compositionally biased region" description="Low complexity" evidence="2">
    <location>
        <begin position="290"/>
        <end position="307"/>
    </location>
</feature>
<feature type="region of interest" description="Disordered" evidence="2">
    <location>
        <begin position="290"/>
        <end position="333"/>
    </location>
</feature>
<dbReference type="Pfam" id="PF01205">
    <property type="entry name" value="Impact_N"/>
    <property type="match status" value="1"/>
</dbReference>
<accession>A0A1B9H003</accession>
<organism evidence="4 5">
    <name type="scientific">Kwoniella heveanensis BCC8398</name>
    <dbReference type="NCBI Taxonomy" id="1296120"/>
    <lineage>
        <taxon>Eukaryota</taxon>
        <taxon>Fungi</taxon>
        <taxon>Dikarya</taxon>
        <taxon>Basidiomycota</taxon>
        <taxon>Agaricomycotina</taxon>
        <taxon>Tremellomycetes</taxon>
        <taxon>Tremellales</taxon>
        <taxon>Cryptococcaceae</taxon>
        <taxon>Kwoniella</taxon>
    </lineage>
</organism>
<dbReference type="STRING" id="1296120.A0A1B9H003"/>
<protein>
    <recommendedName>
        <fullName evidence="3">Impact N-terminal domain-containing protein</fullName>
    </recommendedName>
</protein>
<feature type="region of interest" description="Disordered" evidence="2">
    <location>
        <begin position="138"/>
        <end position="161"/>
    </location>
</feature>
<dbReference type="GO" id="GO:0005737">
    <property type="term" value="C:cytoplasm"/>
    <property type="evidence" value="ECO:0007669"/>
    <property type="project" value="TreeGrafter"/>
</dbReference>
<gene>
    <name evidence="4" type="ORF">I316_01825</name>
</gene>
<evidence type="ECO:0000313" key="5">
    <source>
        <dbReference type="Proteomes" id="UP000092666"/>
    </source>
</evidence>
<dbReference type="InterPro" id="IPR036956">
    <property type="entry name" value="Impact_N_sf"/>
</dbReference>
<dbReference type="PANTHER" id="PTHR16301">
    <property type="entry name" value="IMPACT-RELATED"/>
    <property type="match status" value="1"/>
</dbReference>
<dbReference type="EMBL" id="KI669495">
    <property type="protein sequence ID" value="OCF36574.1"/>
    <property type="molecule type" value="Genomic_DNA"/>
</dbReference>
<dbReference type="GO" id="GO:0140469">
    <property type="term" value="P:GCN2-mediated signaling"/>
    <property type="evidence" value="ECO:0007669"/>
    <property type="project" value="TreeGrafter"/>
</dbReference>
<dbReference type="InterPro" id="IPR001498">
    <property type="entry name" value="Impact_N"/>
</dbReference>
<reference evidence="4 5" key="1">
    <citation type="submission" date="2013-07" db="EMBL/GenBank/DDBJ databases">
        <title>The Genome Sequence of Cryptococcus heveanensis BCC8398.</title>
        <authorList>
            <consortium name="The Broad Institute Genome Sequencing Platform"/>
            <person name="Cuomo C."/>
            <person name="Litvintseva A."/>
            <person name="Chen Y."/>
            <person name="Heitman J."/>
            <person name="Sun S."/>
            <person name="Springer D."/>
            <person name="Dromer F."/>
            <person name="Young S.K."/>
            <person name="Zeng Q."/>
            <person name="Gargeya S."/>
            <person name="Fitzgerald M."/>
            <person name="Abouelleil A."/>
            <person name="Alvarado L."/>
            <person name="Berlin A.M."/>
            <person name="Chapman S.B."/>
            <person name="Dewar J."/>
            <person name="Goldberg J."/>
            <person name="Griggs A."/>
            <person name="Gujja S."/>
            <person name="Hansen M."/>
            <person name="Howarth C."/>
            <person name="Imamovic A."/>
            <person name="Larimer J."/>
            <person name="McCowan C."/>
            <person name="Murphy C."/>
            <person name="Pearson M."/>
            <person name="Priest M."/>
            <person name="Roberts A."/>
            <person name="Saif S."/>
            <person name="Shea T."/>
            <person name="Sykes S."/>
            <person name="Wortman J."/>
            <person name="Nusbaum C."/>
            <person name="Birren B."/>
        </authorList>
    </citation>
    <scope>NUCLEOTIDE SEQUENCE [LARGE SCALE GENOMIC DNA]</scope>
    <source>
        <strain evidence="4 5">BCC8398</strain>
    </source>
</reference>
<evidence type="ECO:0000256" key="2">
    <source>
        <dbReference type="SAM" id="MobiDB-lite"/>
    </source>
</evidence>
<feature type="compositionally biased region" description="Gly residues" evidence="2">
    <location>
        <begin position="308"/>
        <end position="330"/>
    </location>
</feature>
<dbReference type="Proteomes" id="UP000092666">
    <property type="component" value="Unassembled WGS sequence"/>
</dbReference>
<dbReference type="Gene3D" id="3.30.230.30">
    <property type="entry name" value="Impact, N-terminal domain"/>
    <property type="match status" value="1"/>
</dbReference>
<dbReference type="AlphaFoldDB" id="A0A1B9H003"/>
<dbReference type="OrthoDB" id="69641at2759"/>
<feature type="region of interest" description="Disordered" evidence="2">
    <location>
        <begin position="1"/>
        <end position="61"/>
    </location>
</feature>
<proteinExistence type="inferred from homology"/>
<keyword evidence="5" id="KW-1185">Reference proteome</keyword>
<name>A0A1B9H003_9TREE</name>
<feature type="domain" description="Impact N-terminal" evidence="3">
    <location>
        <begin position="156"/>
        <end position="242"/>
    </location>
</feature>
<dbReference type="SUPFAM" id="SSF54211">
    <property type="entry name" value="Ribosomal protein S5 domain 2-like"/>
    <property type="match status" value="1"/>
</dbReference>
<comment type="similarity">
    <text evidence="1">Belongs to the IMPACT family.</text>
</comment>
<sequence>MATNGKRPASLSPSSEAGEVPESSNSGSSSKRARSQVETTSVATTTTTATASTSTSSNRSVSLHQWLHPTLPTPIKTHSPPLHSSSSTFLSFTISFEPPVHSHISSVVTLEKEVRRIVRELDVVREVGELVMRGDEGAFADGEGRAPGRGKSTGKERAREPDHRMWAVRTLGLREGKDGTGGEGDYQLLEANFDDNEKYGGQTIMRVLQEQNAVDVITICCRWYGGDMIGPIRFQHITTTALTSLKLTLKAIGLRDLRTSLDVLDEEISDLRSALAAISSFMNGSSDAAAASGVDATGTTTESKAGAGETGKGGAGGGGGNGGGGGGGGQYDSIEDEAKLQRLVVARERTKAALEKKLASSGA</sequence>
<evidence type="ECO:0000259" key="3">
    <source>
        <dbReference type="Pfam" id="PF01205"/>
    </source>
</evidence>
<dbReference type="PANTHER" id="PTHR16301:SF25">
    <property type="entry name" value="PROTEIN IMPACT"/>
    <property type="match status" value="1"/>
</dbReference>
<dbReference type="InterPro" id="IPR020568">
    <property type="entry name" value="Ribosomal_Su5_D2-typ_SF"/>
</dbReference>
<reference evidence="5" key="2">
    <citation type="submission" date="2013-12" db="EMBL/GenBank/DDBJ databases">
        <title>Evolution of pathogenesis and genome organization in the Tremellales.</title>
        <authorList>
            <person name="Cuomo C."/>
            <person name="Litvintseva A."/>
            <person name="Heitman J."/>
            <person name="Chen Y."/>
            <person name="Sun S."/>
            <person name="Springer D."/>
            <person name="Dromer F."/>
            <person name="Young S."/>
            <person name="Zeng Q."/>
            <person name="Chapman S."/>
            <person name="Gujja S."/>
            <person name="Saif S."/>
            <person name="Birren B."/>
        </authorList>
    </citation>
    <scope>NUCLEOTIDE SEQUENCE [LARGE SCALE GENOMIC DNA]</scope>
    <source>
        <strain evidence="5">BCC8398</strain>
    </source>
</reference>
<dbReference type="InterPro" id="IPR023582">
    <property type="entry name" value="Impact"/>
</dbReference>
<dbReference type="GO" id="GO:0006446">
    <property type="term" value="P:regulation of translational initiation"/>
    <property type="evidence" value="ECO:0007669"/>
    <property type="project" value="TreeGrafter"/>
</dbReference>
<evidence type="ECO:0000256" key="1">
    <source>
        <dbReference type="ARBA" id="ARBA00007665"/>
    </source>
</evidence>
<feature type="compositionally biased region" description="Low complexity" evidence="2">
    <location>
        <begin position="39"/>
        <end position="57"/>
    </location>
</feature>
<evidence type="ECO:0000313" key="4">
    <source>
        <dbReference type="EMBL" id="OCF36574.1"/>
    </source>
</evidence>